<sequence length="2814" mass="329543">MSKELNTKGGANRFKYQSFNERIGSIKINVTKRVYKFNNEIPEDAETFFQESLIQWRELNCTKDFSNFVYEVQQYTKSLPMILFHKDKIANILIKHILIKDTQAYEPLLSLVISFTRDLQEEIYEYFPKFYEAMTSLLSRTSEPKIFECVFNTIAYLFKYLLKQLVVDVDKTFFMMRSLFENNKDYIRRFACESFSFLLRRIKGEKLRNILTIILESVNDCQSKVVENYISGIGLLLSETIKHVNNQLYSRSKEYLEIIFDILKKNTKSDDKLDDPLFKSIKVFINDTCAYVNSNTSGIIYDVLNNYLIKYSEDYNDKSKGNVLLNHINLSKLMIIYKIAIETRKGHSIHDRKTIFKSIDSVSKVVFNPIYLPESKIVVKELLNMLRPLVLFSSPTITLSYGKNVFDQIFKCNHYNDVLIFTNEIRKKNNAIYCQIILPFIIKYISTNWNSNSDLFLFYLFEMFTDFAKDGYPPEISSQLVYDGFLHFIEKKNIKNDTWKDRLVKYIQFININNDSINKISDLVYEELTEESKNHMKELAAIVCLRHIEIPYQSLKDDLYKALKQYIEISKKLFKEIKDEKTLDATRVINTNIGQLIYTFAEISRHANHFESLKELWDTIIDDVLLKYPDDVNILIGVSNYFSVLKNSMQYNELFDKETLNKIYSKLKDNISSFNHFVRKYSLNVLANFEIELGKGDDKKAEMLFDICKNIEEMPNAVNTYQEKMILLRRVNTLQVTGNISKNYCEVLPRLCLGLLTNNFSVLWTETMKILSGISSLELNYFWDVFKPELLNFKDKVIKYTSDIFQRAREYIGSIESTDDLQELYFNKFLTYLAPEIPTVDYWNYENLLWKTLDFIPHVAERFSRLIVPKFFEFCQKEYKINDLFDDEEEKEKDNKIAFNKTPKYNYNKMLQFLSLFSKFKNVKSLYKTKVLYDIYKHLLTKGDEKIQHACIKCLVTYQEPGIVEYNEKLIALTEDNKFRDELSTLNIEDLRNQIEIEHQKPLMEVIICLLYGKVISKKGRNSSRSGAKARRTAIFAWLAGCETQDIQYMMNLMLRPFVDIKSSQIIIDDKDNDAMDVDSEEKDNKDKEKDDYYDNIEVPVKQRLGLLSVLEDFIKQLKIRLEPVADQIVDVVLKLTYNAEHLIITNSDEEIHTIIGDSQDENLTVSKLRDVRQQGLRRLCQLFSINLKFDFSSYMPEFFKRIISPRVPKFSIENTQAITVVMEIIRAWAHNKDYVSYLVDYDSELLPGLLSCLSAKKVHNSVVSLIIGVLEDILHLLDVPEELARERVRAKSSVPETAKEAQANVDLIKSELVNNKAIARKVLQPSLSKVLSEFEYLLTDSGNINFQLQSSIALWRRIVNVLSNISIFVTNGEHADKLIELLLPSLNKSVKIVPERTKEDILNITYNFLPLMSSSKKTEIEVNGIIFHEHIHYRYWSRLFMILESRKCRALLCKIFNKLAEMYDYLKIVSPLLDDLNAFSEKLIDEPDYDRRFDAYSKINQDYYKEFTSQQWLPVLYNFIFYLQTTNEFAVRTNSTYGLTRLIERAEEERKKYEEKKNEKKSKTKKSIRAEDKEIEYEQLQNLVFYTCLPAVKRGIKSYKEEARHEFVTILGLMVEKNKDHDLLKDMVPLLANNDEEANFFNNIYHMQIHRRIRALKRLTDELSTGGINPRNISNIFVPIVNHFIYESDRISEHNLINESINTIGVASGYLTWGQYYTLVKNTLINIKKKPQLEKVLIRVILIVLDNFHYDMKTMDSMEIEEEKEEEMKEEEGVEEVDEEIELIEEEEEEEEKEEENKVDESENEIESKKEIEKIAKEQKKADAMDIDKDDEKEKTKAQVPKFNKIHDTVVNRLIPELYNYLTQKDELNVIVRTPVALAIVKLLKNLPTESMNEQLPKLLLNLCQILKSRQQEARDSTRDTLVKIANLLGPSYFSFIVTELQTTLLRGYQLHVLGYTIHSLLYSLVPSLEPGDIDDCMEPLVDILINDIFGEVGDEREIEELRGKMREIKGTKSFDSFELLSKVIRLSMITVMLKPLKELMLESDSLKKMKNVEEILRRISVGLNINPSVEAKELLLFTHGLITETLPFAQVENKKKKELTQAEKNAMVQMKRPTNMQEPLKNFKANAYLFVEFGFSILLSGIKKDRISLQNQTNLEMIDPLIVSFGEALYSKHSKISILSMKILNSLIKTNIPKLKESWELIVKRLFQIIGRSRVTYNELIQNCFKLLISIIRDCDDVKITKFQLITLIKIIKMDLEEQENQSTTLSMIKAILARKYVVEEIYDLMNIVSNLIVTSQSTVMREQCRQIYITFLLDYPQSKNRLRNQISFFVNNLNYVYESGRVSVLEMLNLIIARFTDDLIGQFSELFFLSLVVCMINDDSNKCREMSGILIKQLIKRIQPLNNQMPKIYKLLEKWTSPEQPKNIQQAAIQAYGLIIDVLNTEFKSQCDPLMTILCKNIIKEVNDDININTIEFSEDEVEYWELIYYSLNTYNKLINHFPQYIYSTHLENFWNSIQRLLLHPHMWIRISANRLFGIFFSKIDLEKYKDYILGSDTNKNTNKKNSNFNNMNQYKYLSEKIVLWRLSLNMIEELNSDGLTEDLSQQIVKNLFFTGRCLLIINESDINDEVEVNDEDNEETNNDDDNNVKNVKNPLMKIFRKLSYLARVNSSMKKSELMCISIYQWFAAMASVIEMPELANYLPVMISSLYRSVQDSTNVDNEKVKTLAQEVLDLLQKRAGVKAFLDVYNSVHKHVQEVRKERHTKKVVQAIIDPEASARRKLQRNEMKKAGRKRKVEEITSKKLKTKLSIKRRK</sequence>
<dbReference type="PANTHER" id="PTHR17695">
    <property type="entry name" value="SMALL SUBUNIT PROCESSOME COMPONENT 20 HOMOLOG"/>
    <property type="match status" value="1"/>
</dbReference>
<dbReference type="Gene3D" id="1.25.10.10">
    <property type="entry name" value="Leucine-rich Repeat Variant"/>
    <property type="match status" value="4"/>
</dbReference>
<dbReference type="EMBL" id="MCFG01000051">
    <property type="protein sequence ID" value="ORX84469.1"/>
    <property type="molecule type" value="Genomic_DNA"/>
</dbReference>
<dbReference type="InterPro" id="IPR052575">
    <property type="entry name" value="SSU_processome_comp_20"/>
</dbReference>
<proteinExistence type="predicted"/>
<evidence type="ECO:0000313" key="6">
    <source>
        <dbReference type="EMBL" id="ORX84469.1"/>
    </source>
</evidence>
<feature type="compositionally biased region" description="Basic and acidic residues" evidence="2">
    <location>
        <begin position="1796"/>
        <end position="1809"/>
    </location>
</feature>
<evidence type="ECO:0000313" key="7">
    <source>
        <dbReference type="Proteomes" id="UP000193944"/>
    </source>
</evidence>
<evidence type="ECO:0000259" key="4">
    <source>
        <dbReference type="Pfam" id="PF20416"/>
    </source>
</evidence>
<gene>
    <name evidence="6" type="ORF">BCR32DRAFT_230377</name>
</gene>
<feature type="compositionally biased region" description="Basic residues" evidence="2">
    <location>
        <begin position="2802"/>
        <end position="2814"/>
    </location>
</feature>
<feature type="domain" description="U3 small nucleolar RNA-associated protein 20" evidence="4">
    <location>
        <begin position="1867"/>
        <end position="2084"/>
    </location>
</feature>
<feature type="compositionally biased region" description="Basic and acidic residues" evidence="2">
    <location>
        <begin position="2783"/>
        <end position="2801"/>
    </location>
</feature>
<keyword evidence="1" id="KW-0175">Coiled coil</keyword>
<feature type="region of interest" description="Disordered" evidence="2">
    <location>
        <begin position="2779"/>
        <end position="2814"/>
    </location>
</feature>
<feature type="region of interest" description="Disordered" evidence="2">
    <location>
        <begin position="1766"/>
        <end position="1809"/>
    </location>
</feature>
<evidence type="ECO:0000259" key="5">
    <source>
        <dbReference type="Pfam" id="PF23099"/>
    </source>
</evidence>
<evidence type="ECO:0000256" key="2">
    <source>
        <dbReference type="SAM" id="MobiDB-lite"/>
    </source>
</evidence>
<dbReference type="Pfam" id="PF23099">
    <property type="entry name" value="UTP20_C"/>
    <property type="match status" value="1"/>
</dbReference>
<reference evidence="6 7" key="2">
    <citation type="submission" date="2016-08" db="EMBL/GenBank/DDBJ databases">
        <title>Pervasive Adenine N6-methylation of Active Genes in Fungi.</title>
        <authorList>
            <consortium name="DOE Joint Genome Institute"/>
            <person name="Mondo S.J."/>
            <person name="Dannebaum R.O."/>
            <person name="Kuo R.C."/>
            <person name="Labutti K."/>
            <person name="Haridas S."/>
            <person name="Kuo A."/>
            <person name="Salamov A."/>
            <person name="Ahrendt S.R."/>
            <person name="Lipzen A."/>
            <person name="Sullivan W."/>
            <person name="Andreopoulos W.B."/>
            <person name="Clum A."/>
            <person name="Lindquist E."/>
            <person name="Daum C."/>
            <person name="Ramamoorthy G.K."/>
            <person name="Gryganskyi A."/>
            <person name="Culley D."/>
            <person name="Magnuson J.K."/>
            <person name="James T.Y."/>
            <person name="O'Malley M.A."/>
            <person name="Stajich J.E."/>
            <person name="Spatafora J.W."/>
            <person name="Visel A."/>
            <person name="Grigoriev I.V."/>
        </authorList>
    </citation>
    <scope>NUCLEOTIDE SEQUENCE [LARGE SCALE GENOMIC DNA]</scope>
    <source>
        <strain evidence="6 7">S4</strain>
    </source>
</reference>
<dbReference type="InterPro" id="IPR016024">
    <property type="entry name" value="ARM-type_fold"/>
</dbReference>
<dbReference type="SUPFAM" id="SSF48371">
    <property type="entry name" value="ARM repeat"/>
    <property type="match status" value="3"/>
</dbReference>
<dbReference type="GO" id="GO:0030686">
    <property type="term" value="C:90S preribosome"/>
    <property type="evidence" value="ECO:0007669"/>
    <property type="project" value="TreeGrafter"/>
</dbReference>
<dbReference type="InterPro" id="IPR057525">
    <property type="entry name" value="UTP20_C"/>
</dbReference>
<dbReference type="InterPro" id="IPR046523">
    <property type="entry name" value="UTP20_dom"/>
</dbReference>
<reference evidence="6 7" key="1">
    <citation type="submission" date="2016-08" db="EMBL/GenBank/DDBJ databases">
        <title>A Parts List for Fungal Cellulosomes Revealed by Comparative Genomics.</title>
        <authorList>
            <consortium name="DOE Joint Genome Institute"/>
            <person name="Haitjema C.H."/>
            <person name="Gilmore S.P."/>
            <person name="Henske J.K."/>
            <person name="Solomon K.V."/>
            <person name="De Groot R."/>
            <person name="Kuo A."/>
            <person name="Mondo S.J."/>
            <person name="Salamov A.A."/>
            <person name="Labutti K."/>
            <person name="Zhao Z."/>
            <person name="Chiniquy J."/>
            <person name="Barry K."/>
            <person name="Brewer H.M."/>
            <person name="Purvine S.O."/>
            <person name="Wright A.T."/>
            <person name="Boxma B."/>
            <person name="Van Alen T."/>
            <person name="Hackstein J.H."/>
            <person name="Baker S.E."/>
            <person name="Grigoriev I.V."/>
            <person name="O'Malley M.A."/>
        </authorList>
    </citation>
    <scope>NUCLEOTIDE SEQUENCE [LARGE SCALE GENOMIC DNA]</scope>
    <source>
        <strain evidence="6 7">S4</strain>
    </source>
</reference>
<organism evidence="6 7">
    <name type="scientific">Anaeromyces robustus</name>
    <dbReference type="NCBI Taxonomy" id="1754192"/>
    <lineage>
        <taxon>Eukaryota</taxon>
        <taxon>Fungi</taxon>
        <taxon>Fungi incertae sedis</taxon>
        <taxon>Chytridiomycota</taxon>
        <taxon>Chytridiomycota incertae sedis</taxon>
        <taxon>Neocallimastigomycetes</taxon>
        <taxon>Neocallimastigales</taxon>
        <taxon>Neocallimastigaceae</taxon>
        <taxon>Anaeromyces</taxon>
    </lineage>
</organism>
<comment type="caution">
    <text evidence="6">The sequence shown here is derived from an EMBL/GenBank/DDBJ whole genome shotgun (WGS) entry which is preliminary data.</text>
</comment>
<dbReference type="Proteomes" id="UP000193944">
    <property type="component" value="Unassembled WGS sequence"/>
</dbReference>
<keyword evidence="7" id="KW-1185">Reference proteome</keyword>
<accession>A0A1Y1XFD8</accession>
<protein>
    <submittedName>
        <fullName evidence="6">Uncharacterized protein</fullName>
    </submittedName>
</protein>
<evidence type="ECO:0000259" key="3">
    <source>
        <dbReference type="Pfam" id="PF07539"/>
    </source>
</evidence>
<evidence type="ECO:0000256" key="1">
    <source>
        <dbReference type="SAM" id="Coils"/>
    </source>
</evidence>
<dbReference type="InterPro" id="IPR011989">
    <property type="entry name" value="ARM-like"/>
</dbReference>
<dbReference type="InterPro" id="IPR011430">
    <property type="entry name" value="UTP20_N"/>
</dbReference>
<dbReference type="PANTHER" id="PTHR17695:SF11">
    <property type="entry name" value="SMALL SUBUNIT PROCESSOME COMPONENT 20 HOMOLOG"/>
    <property type="match status" value="1"/>
</dbReference>
<feature type="domain" description="U3 small nucleolar RNA-associated protein 20 C-terminal" evidence="5">
    <location>
        <begin position="2431"/>
        <end position="2797"/>
    </location>
</feature>
<name>A0A1Y1XFD8_9FUNG</name>
<feature type="domain" description="U3 small nucleolar RNA-associated protein 20 N-terminal" evidence="3">
    <location>
        <begin position="908"/>
        <end position="1599"/>
    </location>
</feature>
<dbReference type="OrthoDB" id="360653at2759"/>
<feature type="compositionally biased region" description="Acidic residues" evidence="2">
    <location>
        <begin position="1766"/>
        <end position="1795"/>
    </location>
</feature>
<feature type="coiled-coil region" evidence="1">
    <location>
        <begin position="1537"/>
        <end position="1574"/>
    </location>
</feature>
<dbReference type="STRING" id="1754192.A0A1Y1XFD8"/>
<dbReference type="Pfam" id="PF07539">
    <property type="entry name" value="UTP20_N"/>
    <property type="match status" value="1"/>
</dbReference>
<dbReference type="GO" id="GO:0032040">
    <property type="term" value="C:small-subunit processome"/>
    <property type="evidence" value="ECO:0007669"/>
    <property type="project" value="TreeGrafter"/>
</dbReference>
<dbReference type="Pfam" id="PF20416">
    <property type="entry name" value="UTP20"/>
    <property type="match status" value="1"/>
</dbReference>